<feature type="binding site" evidence="12">
    <location>
        <position position="246"/>
    </location>
    <ligand>
        <name>K(+)</name>
        <dbReference type="ChEBI" id="CHEBI:29103"/>
    </ligand>
</feature>
<comment type="caution">
    <text evidence="12">Lacks conserved residue(s) required for the propagation of feature annotation.</text>
</comment>
<keyword evidence="13" id="KW-0423">Lactose metabolism</keyword>
<dbReference type="CDD" id="cd01174">
    <property type="entry name" value="ribokinase"/>
    <property type="match status" value="1"/>
</dbReference>
<comment type="catalytic activity">
    <reaction evidence="12">
        <text>D-ribose + ATP = D-ribose 5-phosphate + ADP + H(+)</text>
        <dbReference type="Rhea" id="RHEA:13697"/>
        <dbReference type="ChEBI" id="CHEBI:15378"/>
        <dbReference type="ChEBI" id="CHEBI:30616"/>
        <dbReference type="ChEBI" id="CHEBI:47013"/>
        <dbReference type="ChEBI" id="CHEBI:78346"/>
        <dbReference type="ChEBI" id="CHEBI:456216"/>
        <dbReference type="EC" id="2.7.1.15"/>
    </reaction>
</comment>
<dbReference type="PRINTS" id="PR00990">
    <property type="entry name" value="RIBOKINASE"/>
</dbReference>
<keyword evidence="8 12" id="KW-0067">ATP-binding</keyword>
<keyword evidence="9 12" id="KW-0460">Magnesium</keyword>
<name>A0ABS4NBB5_9THEO</name>
<dbReference type="EC" id="2.7.1.15" evidence="2 12"/>
<evidence type="ECO:0000256" key="2">
    <source>
        <dbReference type="ARBA" id="ARBA00012035"/>
    </source>
</evidence>
<feature type="binding site" evidence="12">
    <location>
        <begin position="11"/>
        <end position="13"/>
    </location>
    <ligand>
        <name>substrate</name>
    </ligand>
</feature>
<evidence type="ECO:0000256" key="9">
    <source>
        <dbReference type="ARBA" id="ARBA00022842"/>
    </source>
</evidence>
<dbReference type="InterPro" id="IPR011611">
    <property type="entry name" value="PfkB_dom"/>
</dbReference>
<comment type="pathway">
    <text evidence="12">Carbohydrate metabolism; D-ribose degradation; D-ribose 5-phosphate from beta-D-ribopyranose: step 2/2.</text>
</comment>
<keyword evidence="5 12" id="KW-0479">Metal-binding</keyword>
<feature type="binding site" evidence="12">
    <location>
        <position position="184"/>
    </location>
    <ligand>
        <name>ATP</name>
        <dbReference type="ChEBI" id="CHEBI:30616"/>
    </ligand>
</feature>
<comment type="function">
    <text evidence="12">Catalyzes the phosphorylation of ribose at O-5 in a reaction requiring ATP and magnesium. The resulting D-ribose-5-phosphate can then be used either for sythesis of nucleotides, histidine, and tryptophan, or as a component of the pentose phosphate pathway.</text>
</comment>
<dbReference type="Proteomes" id="UP001166402">
    <property type="component" value="Unassembled WGS sequence"/>
</dbReference>
<dbReference type="SUPFAM" id="SSF53613">
    <property type="entry name" value="Ribokinase-like"/>
    <property type="match status" value="1"/>
</dbReference>
<comment type="cofactor">
    <cofactor evidence="12">
        <name>Mg(2+)</name>
        <dbReference type="ChEBI" id="CHEBI:18420"/>
    </cofactor>
    <text evidence="12">Requires a divalent cation, most likely magnesium in vivo, as an electrophilic catalyst to aid phosphoryl group transfer. It is the chelate of the metal and the nucleotide that is the actual substrate.</text>
</comment>
<evidence type="ECO:0000256" key="12">
    <source>
        <dbReference type="HAMAP-Rule" id="MF_01987"/>
    </source>
</evidence>
<evidence type="ECO:0000313" key="16">
    <source>
        <dbReference type="Proteomes" id="UP001166402"/>
    </source>
</evidence>
<evidence type="ECO:0000256" key="3">
    <source>
        <dbReference type="ARBA" id="ARBA00016943"/>
    </source>
</evidence>
<dbReference type="PROSITE" id="PS00584">
    <property type="entry name" value="PFKB_KINASES_2"/>
    <property type="match status" value="1"/>
</dbReference>
<protein>
    <recommendedName>
        <fullName evidence="3 12">Ribokinase</fullName>
        <shortName evidence="12">RK</shortName>
        <ecNumber evidence="2 12">2.7.1.15</ecNumber>
    </recommendedName>
</protein>
<feature type="binding site" evidence="12">
    <location>
        <position position="248"/>
    </location>
    <ligand>
        <name>K(+)</name>
        <dbReference type="ChEBI" id="CHEBI:29103"/>
    </ligand>
</feature>
<organism evidence="15 16">
    <name type="scientific">Thermoanaerobacterium butyriciformans</name>
    <dbReference type="NCBI Taxonomy" id="1702242"/>
    <lineage>
        <taxon>Bacteria</taxon>
        <taxon>Bacillati</taxon>
        <taxon>Bacillota</taxon>
        <taxon>Clostridia</taxon>
        <taxon>Thermoanaerobacterales</taxon>
        <taxon>Thermoanaerobacteraceae</taxon>
        <taxon>Thermoanaerobacterium</taxon>
    </lineage>
</organism>
<dbReference type="PIRSF" id="PIRSF000535">
    <property type="entry name" value="1PFK/6PFK/LacC"/>
    <property type="match status" value="1"/>
</dbReference>
<feature type="binding site" evidence="12">
    <location>
        <position position="287"/>
    </location>
    <ligand>
        <name>K(+)</name>
        <dbReference type="ChEBI" id="CHEBI:29103"/>
    </ligand>
</feature>
<dbReference type="PANTHER" id="PTHR10584:SF166">
    <property type="entry name" value="RIBOKINASE"/>
    <property type="match status" value="1"/>
</dbReference>
<feature type="domain" description="Carbohydrate kinase PfkB" evidence="14">
    <location>
        <begin position="1"/>
        <end position="294"/>
    </location>
</feature>
<feature type="binding site" evidence="12">
    <location>
        <begin position="251"/>
        <end position="252"/>
    </location>
    <ligand>
        <name>ATP</name>
        <dbReference type="ChEBI" id="CHEBI:30616"/>
    </ligand>
</feature>
<evidence type="ECO:0000256" key="4">
    <source>
        <dbReference type="ARBA" id="ARBA00022679"/>
    </source>
</evidence>
<keyword evidence="16" id="KW-1185">Reference proteome</keyword>
<comment type="subcellular location">
    <subcellularLocation>
        <location evidence="12">Cytoplasm</location>
    </subcellularLocation>
</comment>
<dbReference type="Gene3D" id="3.40.1190.20">
    <property type="match status" value="1"/>
</dbReference>
<keyword evidence="7 12" id="KW-0418">Kinase</keyword>
<dbReference type="InterPro" id="IPR017583">
    <property type="entry name" value="Tagatose/fructose_Pkinase"/>
</dbReference>
<accession>A0ABS4NBB5</accession>
<dbReference type="InterPro" id="IPR029056">
    <property type="entry name" value="Ribokinase-like"/>
</dbReference>
<dbReference type="GO" id="GO:0004747">
    <property type="term" value="F:ribokinase activity"/>
    <property type="evidence" value="ECO:0007669"/>
    <property type="project" value="UniProtKB-EC"/>
</dbReference>
<keyword evidence="12" id="KW-0963">Cytoplasm</keyword>
<feature type="binding site" evidence="12">
    <location>
        <position position="282"/>
    </location>
    <ligand>
        <name>K(+)</name>
        <dbReference type="ChEBI" id="CHEBI:29103"/>
    </ligand>
</feature>
<keyword evidence="10 12" id="KW-0630">Potassium</keyword>
<dbReference type="InterPro" id="IPR002173">
    <property type="entry name" value="Carboh/pur_kinase_PfkB_CS"/>
</dbReference>
<feature type="binding site" evidence="12">
    <location>
        <begin position="220"/>
        <end position="225"/>
    </location>
    <ligand>
        <name>ATP</name>
        <dbReference type="ChEBI" id="CHEBI:30616"/>
    </ligand>
</feature>
<evidence type="ECO:0000256" key="6">
    <source>
        <dbReference type="ARBA" id="ARBA00022741"/>
    </source>
</evidence>
<dbReference type="Pfam" id="PF00294">
    <property type="entry name" value="PfkB"/>
    <property type="match status" value="1"/>
</dbReference>
<dbReference type="RefSeq" id="WP_209452923.1">
    <property type="nucleotide sequence ID" value="NZ_JAGGLT010000003.1"/>
</dbReference>
<comment type="catalytic activity">
    <reaction evidence="13">
        <text>D-tagatofuranose 6-phosphate + ATP = D-tagatofuranose 1,6-bisphosphate + ADP + H(+)</text>
        <dbReference type="Rhea" id="RHEA:12420"/>
        <dbReference type="ChEBI" id="CHEBI:15378"/>
        <dbReference type="ChEBI" id="CHEBI:30616"/>
        <dbReference type="ChEBI" id="CHEBI:58694"/>
        <dbReference type="ChEBI" id="CHEBI:58695"/>
        <dbReference type="ChEBI" id="CHEBI:456216"/>
        <dbReference type="EC" id="2.7.1.144"/>
    </reaction>
</comment>
<sequence>MNNILVVGSINMDIVARVEHIPQIGETVIAREVKYFYGGKGANQAVSIAKLKGNVIMIGRVGNDGYGKDIIENLKRHNVKIDGIEVDNQKETGTAFIYVSDKGENNIVVNQGANKNLDVEQIKRHVSLFENVKFCILQLEIPIETIKYVVEICNKRNIKIILNPAPARVIPDEILNKIYILTPNKTELSILTNRTIKTHEDIENASDILIDKGVENVITTLGDEGCYLKNRVESFYFPAVKVKTVDTTGAGDSFNGALSVALCDGINIKKAVEFATYVSALTVTKEGAQSSFPDKMEVNKFINVRRKYDEKNKIVE</sequence>
<reference evidence="15" key="1">
    <citation type="submission" date="2021-03" db="EMBL/GenBank/DDBJ databases">
        <title>Genomic Encyclopedia of Type Strains, Phase IV (KMG-IV): sequencing the most valuable type-strain genomes for metagenomic binning, comparative biology and taxonomic classification.</title>
        <authorList>
            <person name="Goeker M."/>
        </authorList>
    </citation>
    <scope>NUCLEOTIDE SEQUENCE</scope>
    <source>
        <strain evidence="15">DSM 101588</strain>
    </source>
</reference>
<keyword evidence="11 12" id="KW-0119">Carbohydrate metabolism</keyword>
<dbReference type="PANTHER" id="PTHR10584">
    <property type="entry name" value="SUGAR KINASE"/>
    <property type="match status" value="1"/>
</dbReference>
<gene>
    <name evidence="12" type="primary">rbsK</name>
    <name evidence="15" type="ORF">J2Z80_000459</name>
</gene>
<evidence type="ECO:0000256" key="5">
    <source>
        <dbReference type="ARBA" id="ARBA00022723"/>
    </source>
</evidence>
<dbReference type="InterPro" id="IPR002139">
    <property type="entry name" value="Ribo/fructo_kinase"/>
</dbReference>
<dbReference type="EMBL" id="JAGGLT010000003">
    <property type="protein sequence ID" value="MBP2070959.1"/>
    <property type="molecule type" value="Genomic_DNA"/>
</dbReference>
<comment type="activity regulation">
    <text evidence="12">Activated by a monovalent cation that binds near, but not in, the active site. The most likely occupant of the site in vivo is potassium. Ion binding induces a conformational change that may alter substrate affinity.</text>
</comment>
<feature type="binding site" evidence="12">
    <location>
        <position position="291"/>
    </location>
    <ligand>
        <name>K(+)</name>
        <dbReference type="ChEBI" id="CHEBI:29103"/>
    </ligand>
</feature>
<evidence type="ECO:0000256" key="10">
    <source>
        <dbReference type="ARBA" id="ARBA00022958"/>
    </source>
</evidence>
<comment type="caution">
    <text evidence="15">The sequence shown here is derived from an EMBL/GenBank/DDBJ whole genome shotgun (WGS) entry which is preliminary data.</text>
</comment>
<dbReference type="NCBIfam" id="TIGR02152">
    <property type="entry name" value="D_ribokin_bact"/>
    <property type="match status" value="1"/>
</dbReference>
<keyword evidence="6 12" id="KW-0547">Nucleotide-binding</keyword>
<feature type="binding site" evidence="12">
    <location>
        <position position="285"/>
    </location>
    <ligand>
        <name>K(+)</name>
        <dbReference type="ChEBI" id="CHEBI:29103"/>
    </ligand>
</feature>
<feature type="active site" description="Proton acceptor" evidence="12">
    <location>
        <position position="252"/>
    </location>
</feature>
<evidence type="ECO:0000256" key="13">
    <source>
        <dbReference type="PIRNR" id="PIRNR000535"/>
    </source>
</evidence>
<evidence type="ECO:0000256" key="7">
    <source>
        <dbReference type="ARBA" id="ARBA00022777"/>
    </source>
</evidence>
<feature type="binding site" evidence="12">
    <location>
        <position position="252"/>
    </location>
    <ligand>
        <name>substrate</name>
    </ligand>
</feature>
<dbReference type="HAMAP" id="MF_01987">
    <property type="entry name" value="Ribokinase"/>
    <property type="match status" value="1"/>
</dbReference>
<comment type="similarity">
    <text evidence="12">Belongs to the carbohydrate kinase PfkB family. Ribokinase subfamily.</text>
</comment>
<evidence type="ECO:0000313" key="15">
    <source>
        <dbReference type="EMBL" id="MBP2070959.1"/>
    </source>
</evidence>
<evidence type="ECO:0000259" key="14">
    <source>
        <dbReference type="Pfam" id="PF00294"/>
    </source>
</evidence>
<keyword evidence="4 12" id="KW-0808">Transferase</keyword>
<proteinExistence type="inferred from homology"/>
<evidence type="ECO:0000256" key="1">
    <source>
        <dbReference type="ARBA" id="ARBA00005380"/>
    </source>
</evidence>
<feature type="binding site" evidence="12">
    <location>
        <begin position="39"/>
        <end position="43"/>
    </location>
    <ligand>
        <name>substrate</name>
    </ligand>
</feature>
<comment type="similarity">
    <text evidence="13">Belongs to the carbohydrate kinase PfkB family. LacC subfamily.</text>
</comment>
<evidence type="ECO:0000256" key="11">
    <source>
        <dbReference type="ARBA" id="ARBA00023277"/>
    </source>
</evidence>
<evidence type="ECO:0000256" key="8">
    <source>
        <dbReference type="ARBA" id="ARBA00022840"/>
    </source>
</evidence>
<comment type="pathway">
    <text evidence="13">Carbohydrate metabolism; D-tagatose 6-phosphate degradation; D-glyceraldehyde 3-phosphate and glycerone phosphate from D-tagatose 6-phosphate: step 1/2.</text>
</comment>
<dbReference type="InterPro" id="IPR011877">
    <property type="entry name" value="Ribokinase"/>
</dbReference>
<comment type="similarity">
    <text evidence="1">Belongs to the carbohydrate kinase pfkB family.</text>
</comment>
<feature type="binding site" evidence="12">
    <location>
        <position position="140"/>
    </location>
    <ligand>
        <name>substrate</name>
    </ligand>
</feature>
<comment type="subunit">
    <text evidence="12">Homodimer.</text>
</comment>